<comment type="subunit">
    <text evidence="9">The complex comprises the extracytoplasmic solute receptor protein and the two transmembrane proteins.</text>
</comment>
<keyword evidence="2 9" id="KW-0813">Transport</keyword>
<keyword evidence="12" id="KW-1185">Reference proteome</keyword>
<dbReference type="GO" id="GO:0015740">
    <property type="term" value="P:C4-dicarboxylate transport"/>
    <property type="evidence" value="ECO:0007669"/>
    <property type="project" value="TreeGrafter"/>
</dbReference>
<gene>
    <name evidence="11" type="ORF">EV655_10686</name>
</gene>
<sequence length="163" mass="17613">MRFLLDEAEKIVCAALFLGMTAIGFANVVVRYGTNYSLAATEELLTNGFLLLTVFGAAIAARRGEHLAVTLVHDLLPRPLQKPLFVLSAALSVALLALSAWFAWATLTNQIDSGIRSYALGLPAWYYQAAVPFGFALILIRHLQHALDVLRGLDGAAPDVPHV</sequence>
<evidence type="ECO:0000256" key="3">
    <source>
        <dbReference type="ARBA" id="ARBA00022475"/>
    </source>
</evidence>
<dbReference type="GO" id="GO:0022857">
    <property type="term" value="F:transmembrane transporter activity"/>
    <property type="evidence" value="ECO:0007669"/>
    <property type="project" value="UniProtKB-UniRule"/>
</dbReference>
<dbReference type="PANTHER" id="PTHR35011:SF2">
    <property type="entry name" value="2,3-DIKETO-L-GULONATE TRAP TRANSPORTER SMALL PERMEASE PROTEIN YIAM"/>
    <property type="match status" value="1"/>
</dbReference>
<organism evidence="11 12">
    <name type="scientific">Rhodovulum euryhalinum</name>
    <dbReference type="NCBI Taxonomy" id="35805"/>
    <lineage>
        <taxon>Bacteria</taxon>
        <taxon>Pseudomonadati</taxon>
        <taxon>Pseudomonadota</taxon>
        <taxon>Alphaproteobacteria</taxon>
        <taxon>Rhodobacterales</taxon>
        <taxon>Paracoccaceae</taxon>
        <taxon>Rhodovulum</taxon>
    </lineage>
</organism>
<feature type="transmembrane region" description="Helical" evidence="9">
    <location>
        <begin position="83"/>
        <end position="104"/>
    </location>
</feature>
<protein>
    <recommendedName>
        <fullName evidence="9">TRAP transporter small permease protein</fullName>
    </recommendedName>
</protein>
<keyword evidence="4 9" id="KW-0997">Cell inner membrane</keyword>
<dbReference type="InterPro" id="IPR055348">
    <property type="entry name" value="DctQ"/>
</dbReference>
<evidence type="ECO:0000256" key="2">
    <source>
        <dbReference type="ARBA" id="ARBA00022448"/>
    </source>
</evidence>
<evidence type="ECO:0000256" key="9">
    <source>
        <dbReference type="RuleBase" id="RU369079"/>
    </source>
</evidence>
<keyword evidence="7 9" id="KW-0472">Membrane</keyword>
<dbReference type="EMBL" id="SLWW01000006">
    <property type="protein sequence ID" value="TCO71594.1"/>
    <property type="molecule type" value="Genomic_DNA"/>
</dbReference>
<dbReference type="RefSeq" id="WP_132543878.1">
    <property type="nucleotide sequence ID" value="NZ_SLWW01000006.1"/>
</dbReference>
<dbReference type="AlphaFoldDB" id="A0A4R2KEY1"/>
<evidence type="ECO:0000259" key="10">
    <source>
        <dbReference type="Pfam" id="PF04290"/>
    </source>
</evidence>
<keyword evidence="3" id="KW-1003">Cell membrane</keyword>
<name>A0A4R2KEY1_9RHOB</name>
<feature type="transmembrane region" description="Helical" evidence="9">
    <location>
        <begin position="124"/>
        <end position="143"/>
    </location>
</feature>
<feature type="transmembrane region" description="Helical" evidence="9">
    <location>
        <begin position="12"/>
        <end position="32"/>
    </location>
</feature>
<evidence type="ECO:0000313" key="12">
    <source>
        <dbReference type="Proteomes" id="UP000295142"/>
    </source>
</evidence>
<dbReference type="InterPro" id="IPR007387">
    <property type="entry name" value="TRAP_DctQ"/>
</dbReference>
<dbReference type="GO" id="GO:0005886">
    <property type="term" value="C:plasma membrane"/>
    <property type="evidence" value="ECO:0007669"/>
    <property type="project" value="UniProtKB-SubCell"/>
</dbReference>
<keyword evidence="5 9" id="KW-0812">Transmembrane</keyword>
<proteinExistence type="inferred from homology"/>
<evidence type="ECO:0000256" key="4">
    <source>
        <dbReference type="ARBA" id="ARBA00022519"/>
    </source>
</evidence>
<accession>A0A4R2KEY1</accession>
<evidence type="ECO:0000256" key="8">
    <source>
        <dbReference type="ARBA" id="ARBA00038436"/>
    </source>
</evidence>
<evidence type="ECO:0000256" key="7">
    <source>
        <dbReference type="ARBA" id="ARBA00023136"/>
    </source>
</evidence>
<dbReference type="OrthoDB" id="4964541at2"/>
<keyword evidence="6 9" id="KW-1133">Transmembrane helix</keyword>
<evidence type="ECO:0000256" key="6">
    <source>
        <dbReference type="ARBA" id="ARBA00022989"/>
    </source>
</evidence>
<comment type="subcellular location">
    <subcellularLocation>
        <location evidence="1 9">Cell inner membrane</location>
        <topology evidence="1 9">Multi-pass membrane protein</topology>
    </subcellularLocation>
</comment>
<reference evidence="11 12" key="1">
    <citation type="submission" date="2019-03" db="EMBL/GenBank/DDBJ databases">
        <title>Genomic Encyclopedia of Type Strains, Phase IV (KMG-IV): sequencing the most valuable type-strain genomes for metagenomic binning, comparative biology and taxonomic classification.</title>
        <authorList>
            <person name="Goeker M."/>
        </authorList>
    </citation>
    <scope>NUCLEOTIDE SEQUENCE [LARGE SCALE GENOMIC DNA]</scope>
    <source>
        <strain evidence="11 12">DSM 4868</strain>
    </source>
</reference>
<evidence type="ECO:0000256" key="5">
    <source>
        <dbReference type="ARBA" id="ARBA00022692"/>
    </source>
</evidence>
<evidence type="ECO:0000313" key="11">
    <source>
        <dbReference type="EMBL" id="TCO71594.1"/>
    </source>
</evidence>
<feature type="transmembrane region" description="Helical" evidence="9">
    <location>
        <begin position="44"/>
        <end position="62"/>
    </location>
</feature>
<evidence type="ECO:0000256" key="1">
    <source>
        <dbReference type="ARBA" id="ARBA00004429"/>
    </source>
</evidence>
<feature type="domain" description="Tripartite ATP-independent periplasmic transporters DctQ component" evidence="10">
    <location>
        <begin position="20"/>
        <end position="151"/>
    </location>
</feature>
<comment type="caution">
    <text evidence="11">The sequence shown here is derived from an EMBL/GenBank/DDBJ whole genome shotgun (WGS) entry which is preliminary data.</text>
</comment>
<dbReference type="Pfam" id="PF04290">
    <property type="entry name" value="DctQ"/>
    <property type="match status" value="1"/>
</dbReference>
<dbReference type="PANTHER" id="PTHR35011">
    <property type="entry name" value="2,3-DIKETO-L-GULONATE TRAP TRANSPORTER SMALL PERMEASE PROTEIN YIAM"/>
    <property type="match status" value="1"/>
</dbReference>
<comment type="function">
    <text evidence="9">Part of the tripartite ATP-independent periplasmic (TRAP) transport system.</text>
</comment>
<comment type="similarity">
    <text evidence="8 9">Belongs to the TRAP transporter small permease family.</text>
</comment>
<dbReference type="Proteomes" id="UP000295142">
    <property type="component" value="Unassembled WGS sequence"/>
</dbReference>